<evidence type="ECO:0000313" key="1">
    <source>
        <dbReference type="EMBL" id="CAH3177659.1"/>
    </source>
</evidence>
<accession>A0ABN8RGE7</accession>
<dbReference type="Proteomes" id="UP001159427">
    <property type="component" value="Unassembled WGS sequence"/>
</dbReference>
<dbReference type="EMBL" id="CALNXI010001817">
    <property type="protein sequence ID" value="CAH3177659.1"/>
    <property type="molecule type" value="Genomic_DNA"/>
</dbReference>
<keyword evidence="2" id="KW-1185">Reference proteome</keyword>
<name>A0ABN8RGE7_9CNID</name>
<sequence>MESAPGKTVHAIQVVRMLHETKRVNQTLTTQNNSRGYLAEIQQQVLTCIKQALPLQGVKPAVLDNCISISHFCGAVQRQCHWYQVNQVSQHHITYNSQGGKLVV</sequence>
<proteinExistence type="predicted"/>
<reference evidence="1 2" key="1">
    <citation type="submission" date="2022-05" db="EMBL/GenBank/DDBJ databases">
        <authorList>
            <consortium name="Genoscope - CEA"/>
            <person name="William W."/>
        </authorList>
    </citation>
    <scope>NUCLEOTIDE SEQUENCE [LARGE SCALE GENOMIC DNA]</scope>
</reference>
<gene>
    <name evidence="1" type="ORF">PEVE_00011342</name>
</gene>
<comment type="caution">
    <text evidence="1">The sequence shown here is derived from an EMBL/GenBank/DDBJ whole genome shotgun (WGS) entry which is preliminary data.</text>
</comment>
<organism evidence="1 2">
    <name type="scientific">Porites evermanni</name>
    <dbReference type="NCBI Taxonomy" id="104178"/>
    <lineage>
        <taxon>Eukaryota</taxon>
        <taxon>Metazoa</taxon>
        <taxon>Cnidaria</taxon>
        <taxon>Anthozoa</taxon>
        <taxon>Hexacorallia</taxon>
        <taxon>Scleractinia</taxon>
        <taxon>Fungiina</taxon>
        <taxon>Poritidae</taxon>
        <taxon>Porites</taxon>
    </lineage>
</organism>
<protein>
    <submittedName>
        <fullName evidence="1">Uncharacterized protein</fullName>
    </submittedName>
</protein>
<evidence type="ECO:0000313" key="2">
    <source>
        <dbReference type="Proteomes" id="UP001159427"/>
    </source>
</evidence>